<keyword evidence="1" id="KW-0813">Transport</keyword>
<dbReference type="Gene3D" id="3.40.50.300">
    <property type="entry name" value="P-loop containing nucleotide triphosphate hydrolases"/>
    <property type="match status" value="1"/>
</dbReference>
<evidence type="ECO:0000259" key="4">
    <source>
        <dbReference type="PROSITE" id="PS50893"/>
    </source>
</evidence>
<proteinExistence type="predicted"/>
<gene>
    <name evidence="5" type="ORF">C7460_104257</name>
</gene>
<keyword evidence="6" id="KW-1185">Reference proteome</keyword>
<dbReference type="SMART" id="SM00382">
    <property type="entry name" value="AAA"/>
    <property type="match status" value="1"/>
</dbReference>
<dbReference type="PROSITE" id="PS00211">
    <property type="entry name" value="ABC_TRANSPORTER_1"/>
    <property type="match status" value="1"/>
</dbReference>
<dbReference type="Pfam" id="PF00005">
    <property type="entry name" value="ABC_tran"/>
    <property type="match status" value="1"/>
</dbReference>
<accession>A0A3D9L8N2</accession>
<feature type="domain" description="ABC transporter" evidence="4">
    <location>
        <begin position="3"/>
        <end position="200"/>
    </location>
</feature>
<reference evidence="5 6" key="1">
    <citation type="submission" date="2018-07" db="EMBL/GenBank/DDBJ databases">
        <title>Genomic Encyclopedia of Type Strains, Phase IV (KMG-IV): sequencing the most valuable type-strain genomes for metagenomic binning, comparative biology and taxonomic classification.</title>
        <authorList>
            <person name="Goeker M."/>
        </authorList>
    </citation>
    <scope>NUCLEOTIDE SEQUENCE [LARGE SCALE GENOMIC DNA]</scope>
    <source>
        <strain evidence="5 6">DSM 4134</strain>
    </source>
</reference>
<evidence type="ECO:0000313" key="6">
    <source>
        <dbReference type="Proteomes" id="UP000256779"/>
    </source>
</evidence>
<dbReference type="InterPro" id="IPR027417">
    <property type="entry name" value="P-loop_NTPase"/>
</dbReference>
<evidence type="ECO:0000256" key="1">
    <source>
        <dbReference type="ARBA" id="ARBA00022448"/>
    </source>
</evidence>
<evidence type="ECO:0000256" key="2">
    <source>
        <dbReference type="ARBA" id="ARBA00022741"/>
    </source>
</evidence>
<comment type="caution">
    <text evidence="5">The sequence shown here is derived from an EMBL/GenBank/DDBJ whole genome shotgun (WGS) entry which is preliminary data.</text>
</comment>
<evidence type="ECO:0000313" key="5">
    <source>
        <dbReference type="EMBL" id="REE01237.1"/>
    </source>
</evidence>
<name>A0A3D9L8N2_MARFU</name>
<dbReference type="EMBL" id="QREG01000004">
    <property type="protein sequence ID" value="REE01237.1"/>
    <property type="molecule type" value="Genomic_DNA"/>
</dbReference>
<dbReference type="AlphaFoldDB" id="A0A3D9L8N2"/>
<dbReference type="InterPro" id="IPR051782">
    <property type="entry name" value="ABC_Transporter_VariousFunc"/>
</dbReference>
<dbReference type="PANTHER" id="PTHR42939">
    <property type="entry name" value="ABC TRANSPORTER ATP-BINDING PROTEIN ALBC-RELATED"/>
    <property type="match status" value="1"/>
</dbReference>
<dbReference type="RefSeq" id="WP_115867312.1">
    <property type="nucleotide sequence ID" value="NZ_QREG01000004.1"/>
</dbReference>
<dbReference type="InterPro" id="IPR003593">
    <property type="entry name" value="AAA+_ATPase"/>
</dbReference>
<dbReference type="SUPFAM" id="SSF52540">
    <property type="entry name" value="P-loop containing nucleoside triphosphate hydrolases"/>
    <property type="match status" value="1"/>
</dbReference>
<dbReference type="InterPro" id="IPR003439">
    <property type="entry name" value="ABC_transporter-like_ATP-bd"/>
</dbReference>
<dbReference type="GO" id="GO:0005524">
    <property type="term" value="F:ATP binding"/>
    <property type="evidence" value="ECO:0007669"/>
    <property type="project" value="UniProtKB-KW"/>
</dbReference>
<dbReference type="PROSITE" id="PS50893">
    <property type="entry name" value="ABC_TRANSPORTER_2"/>
    <property type="match status" value="1"/>
</dbReference>
<dbReference type="InterPro" id="IPR017871">
    <property type="entry name" value="ABC_transporter-like_CS"/>
</dbReference>
<keyword evidence="3" id="KW-0067">ATP-binding</keyword>
<protein>
    <submittedName>
        <fullName evidence="5">ABC-type multidrug transport system ATPase subunit</fullName>
    </submittedName>
</protein>
<keyword evidence="2" id="KW-0547">Nucleotide-binding</keyword>
<dbReference type="Proteomes" id="UP000256779">
    <property type="component" value="Unassembled WGS sequence"/>
</dbReference>
<dbReference type="OrthoDB" id="9808363at2"/>
<dbReference type="PANTHER" id="PTHR42939:SF1">
    <property type="entry name" value="ABC TRANSPORTER ATP-BINDING PROTEIN ALBC-RELATED"/>
    <property type="match status" value="1"/>
</dbReference>
<dbReference type="GO" id="GO:0016887">
    <property type="term" value="F:ATP hydrolysis activity"/>
    <property type="evidence" value="ECO:0007669"/>
    <property type="project" value="InterPro"/>
</dbReference>
<organism evidence="5 6">
    <name type="scientific">Marinoscillum furvescens DSM 4134</name>
    <dbReference type="NCBI Taxonomy" id="1122208"/>
    <lineage>
        <taxon>Bacteria</taxon>
        <taxon>Pseudomonadati</taxon>
        <taxon>Bacteroidota</taxon>
        <taxon>Cytophagia</taxon>
        <taxon>Cytophagales</taxon>
        <taxon>Reichenbachiellaceae</taxon>
        <taxon>Marinoscillum</taxon>
    </lineage>
</organism>
<sequence length="201" mass="22771">MTITLEDIGKKYHRNWIFRKLNAELKAGEIVALTGHNGSGKSTLLKILSGYLTPSEGAIHFGDKTEHPQLSFGFAAPYQNLIEEFTLAEHLKFHAGFKNPLIGIPEMMEAAQLSPAHDKPIREFSSGMKQRVKLALAFFYEGSAVFLDEPTSNLDESGVKWYHQLLADWQQNRSLIIASNQPDEYRLASQKIFIENYKPIY</sequence>
<evidence type="ECO:0000256" key="3">
    <source>
        <dbReference type="ARBA" id="ARBA00022840"/>
    </source>
</evidence>